<dbReference type="EMBL" id="LGTK01000070">
    <property type="protein sequence ID" value="KPH71559.1"/>
    <property type="molecule type" value="Genomic_DNA"/>
</dbReference>
<evidence type="ECO:0000313" key="2">
    <source>
        <dbReference type="EMBL" id="KPH71559.1"/>
    </source>
</evidence>
<keyword evidence="1" id="KW-1133">Transmembrane helix</keyword>
<name>A0ABR5MGA5_9BACI</name>
<gene>
    <name evidence="2" type="ORF">AFL42_14875</name>
</gene>
<dbReference type="RefSeq" id="WP_047185113.1">
    <property type="nucleotide sequence ID" value="NZ_JANKBL010000007.1"/>
</dbReference>
<feature type="transmembrane region" description="Helical" evidence="1">
    <location>
        <begin position="51"/>
        <end position="77"/>
    </location>
</feature>
<keyword evidence="1" id="KW-0472">Membrane</keyword>
<protein>
    <submittedName>
        <fullName evidence="2">Uncharacterized protein</fullName>
    </submittedName>
</protein>
<organism evidence="2 3">
    <name type="scientific">Oceanobacillus caeni</name>
    <dbReference type="NCBI Taxonomy" id="405946"/>
    <lineage>
        <taxon>Bacteria</taxon>
        <taxon>Bacillati</taxon>
        <taxon>Bacillota</taxon>
        <taxon>Bacilli</taxon>
        <taxon>Bacillales</taxon>
        <taxon>Bacillaceae</taxon>
        <taxon>Oceanobacillus</taxon>
    </lineage>
</organism>
<evidence type="ECO:0000256" key="1">
    <source>
        <dbReference type="SAM" id="Phobius"/>
    </source>
</evidence>
<sequence length="81" mass="9054">MNKVLFFFCNLAIFLGILILFTTSILNKVFPMLGYVAFQAAATGSYSPDDYVMNFIAINLFAILLIVIGLVIGYMIYKKSL</sequence>
<accession>A0ABR5MGA5</accession>
<reference evidence="2 3" key="1">
    <citation type="submission" date="2015-07" db="EMBL/GenBank/DDBJ databases">
        <title>High-quality draft genome sequence of Oceanobacillus caeni HM6, a bacillus isolated from a human feces.</title>
        <authorList>
            <person name="Kumar J."/>
            <person name="Verma M.K."/>
            <person name="Pandey R."/>
            <person name="Bhambi M."/>
            <person name="Chauhan N."/>
        </authorList>
    </citation>
    <scope>NUCLEOTIDE SEQUENCE [LARGE SCALE GENOMIC DNA]</scope>
    <source>
        <strain evidence="2 3">HM6</strain>
    </source>
</reference>
<proteinExistence type="predicted"/>
<keyword evidence="3" id="KW-1185">Reference proteome</keyword>
<keyword evidence="1" id="KW-0812">Transmembrane</keyword>
<comment type="caution">
    <text evidence="2">The sequence shown here is derived from an EMBL/GenBank/DDBJ whole genome shotgun (WGS) entry which is preliminary data.</text>
</comment>
<evidence type="ECO:0000313" key="3">
    <source>
        <dbReference type="Proteomes" id="UP000037854"/>
    </source>
</evidence>
<dbReference type="Proteomes" id="UP000037854">
    <property type="component" value="Unassembled WGS sequence"/>
</dbReference>